<proteinExistence type="predicted"/>
<dbReference type="PANTHER" id="PTHR47481">
    <property type="match status" value="1"/>
</dbReference>
<feature type="compositionally biased region" description="Polar residues" evidence="1">
    <location>
        <begin position="125"/>
        <end position="136"/>
    </location>
</feature>
<feature type="region of interest" description="Disordered" evidence="1">
    <location>
        <begin position="103"/>
        <end position="136"/>
    </location>
</feature>
<accession>A0ABY9CKI8</accession>
<sequence length="222" mass="24552">MLSLCNISMKTTKGSQSIAEYMQIIKIIIDDFALMGYPLSEDEIILHILNGLGNEFKEINAAIRARDSPVTFKGLHDKLQDEETFLKQDDTSKETSPITAQFHHKFSNHKGNSEKSGGHPRDNFNNKGSTTNFGNRNIFDNQRKKIVQVDSGASHHIISDLQNLSLHSDYGGNEDIMIGDGNDIPITHVGSTTIEAPTTTFSFDNDLSMGASLVRGWNKGNV</sequence>
<gene>
    <name evidence="2" type="ORF">VitviT2T_013871</name>
</gene>
<reference evidence="2 3" key="1">
    <citation type="journal article" date="2023" name="Hortic Res">
        <title>The complete reference genome for grapevine (Vitis vinifera L.) genetics and breeding.</title>
        <authorList>
            <person name="Shi X."/>
            <person name="Cao S."/>
            <person name="Wang X."/>
            <person name="Huang S."/>
            <person name="Wang Y."/>
            <person name="Liu Z."/>
            <person name="Liu W."/>
            <person name="Leng X."/>
            <person name="Peng Y."/>
            <person name="Wang N."/>
            <person name="Wang Y."/>
            <person name="Ma Z."/>
            <person name="Xu X."/>
            <person name="Zhang F."/>
            <person name="Xue H."/>
            <person name="Zhong H."/>
            <person name="Wang Y."/>
            <person name="Zhang K."/>
            <person name="Velt A."/>
            <person name="Avia K."/>
            <person name="Holtgrawe D."/>
            <person name="Grimplet J."/>
            <person name="Matus J.T."/>
            <person name="Ware D."/>
            <person name="Wu X."/>
            <person name="Wang H."/>
            <person name="Liu C."/>
            <person name="Fang Y."/>
            <person name="Rustenholz C."/>
            <person name="Cheng Z."/>
            <person name="Xiao H."/>
            <person name="Zhou Y."/>
        </authorList>
    </citation>
    <scope>NUCLEOTIDE SEQUENCE [LARGE SCALE GENOMIC DNA]</scope>
    <source>
        <strain evidence="3">cv. Pinot noir / PN40024</strain>
        <tissue evidence="2">Leaf</tissue>
    </source>
</reference>
<dbReference type="Proteomes" id="UP001227230">
    <property type="component" value="Chromosome 9"/>
</dbReference>
<evidence type="ECO:0000256" key="1">
    <source>
        <dbReference type="SAM" id="MobiDB-lite"/>
    </source>
</evidence>
<dbReference type="Pfam" id="PF14223">
    <property type="entry name" value="Retrotran_gag_2"/>
    <property type="match status" value="1"/>
</dbReference>
<keyword evidence="3" id="KW-1185">Reference proteome</keyword>
<feature type="compositionally biased region" description="Basic and acidic residues" evidence="1">
    <location>
        <begin position="111"/>
        <end position="124"/>
    </location>
</feature>
<dbReference type="EMBL" id="CP126656">
    <property type="protein sequence ID" value="WJZ95077.1"/>
    <property type="molecule type" value="Genomic_DNA"/>
</dbReference>
<dbReference type="PANTHER" id="PTHR47481:SF21">
    <property type="entry name" value="BASIC-LEUCINE ZIPPER TRANSCRIPTION FACTOR Q-RELATED"/>
    <property type="match status" value="1"/>
</dbReference>
<protein>
    <recommendedName>
        <fullName evidence="4">Retrovirus-related Pol polyprotein from transposon RE1</fullName>
    </recommendedName>
</protein>
<organism evidence="2 3">
    <name type="scientific">Vitis vinifera</name>
    <name type="common">Grape</name>
    <dbReference type="NCBI Taxonomy" id="29760"/>
    <lineage>
        <taxon>Eukaryota</taxon>
        <taxon>Viridiplantae</taxon>
        <taxon>Streptophyta</taxon>
        <taxon>Embryophyta</taxon>
        <taxon>Tracheophyta</taxon>
        <taxon>Spermatophyta</taxon>
        <taxon>Magnoliopsida</taxon>
        <taxon>eudicotyledons</taxon>
        <taxon>Gunneridae</taxon>
        <taxon>Pentapetalae</taxon>
        <taxon>rosids</taxon>
        <taxon>Vitales</taxon>
        <taxon>Vitaceae</taxon>
        <taxon>Viteae</taxon>
        <taxon>Vitis</taxon>
    </lineage>
</organism>
<evidence type="ECO:0008006" key="4">
    <source>
        <dbReference type="Google" id="ProtNLM"/>
    </source>
</evidence>
<evidence type="ECO:0000313" key="3">
    <source>
        <dbReference type="Proteomes" id="UP001227230"/>
    </source>
</evidence>
<name>A0ABY9CKI8_VITVI</name>
<evidence type="ECO:0000313" key="2">
    <source>
        <dbReference type="EMBL" id="WJZ95077.1"/>
    </source>
</evidence>